<evidence type="ECO:0000313" key="5">
    <source>
        <dbReference type="EMBL" id="NDV63075.1"/>
    </source>
</evidence>
<dbReference type="PANTHER" id="PTHR35038">
    <property type="entry name" value="DISSIMILATORY SULFITE REDUCTASE SIRA"/>
    <property type="match status" value="1"/>
</dbReference>
<comment type="caution">
    <text evidence="5">The sequence shown here is derived from an EMBL/GenBank/DDBJ whole genome shotgun (WGS) entry which is preliminary data.</text>
</comment>
<evidence type="ECO:0000313" key="6">
    <source>
        <dbReference type="Proteomes" id="UP000478417"/>
    </source>
</evidence>
<evidence type="ECO:0000259" key="4">
    <source>
        <dbReference type="Pfam" id="PF09699"/>
    </source>
</evidence>
<dbReference type="InterPro" id="IPR019734">
    <property type="entry name" value="TPR_rpt"/>
</dbReference>
<dbReference type="SUPFAM" id="SSF48452">
    <property type="entry name" value="TPR-like"/>
    <property type="match status" value="1"/>
</dbReference>
<dbReference type="Gene3D" id="1.25.40.10">
    <property type="entry name" value="Tetratricopeptide repeat domain"/>
    <property type="match status" value="2"/>
</dbReference>
<keyword evidence="6" id="KW-1185">Reference proteome</keyword>
<dbReference type="InterPro" id="IPR036280">
    <property type="entry name" value="Multihaem_cyt_sf"/>
</dbReference>
<keyword evidence="3" id="KW-0812">Transmembrane</keyword>
<dbReference type="RefSeq" id="WP_163966062.1">
    <property type="nucleotide sequence ID" value="NZ_JAAGNX010000003.1"/>
</dbReference>
<dbReference type="InterPro" id="IPR011990">
    <property type="entry name" value="TPR-like_helical_dom_sf"/>
</dbReference>
<organism evidence="5 6">
    <name type="scientific">Oceanipulchritudo coccoides</name>
    <dbReference type="NCBI Taxonomy" id="2706888"/>
    <lineage>
        <taxon>Bacteria</taxon>
        <taxon>Pseudomonadati</taxon>
        <taxon>Verrucomicrobiota</taxon>
        <taxon>Opitutia</taxon>
        <taxon>Puniceicoccales</taxon>
        <taxon>Oceanipulchritudinaceae</taxon>
        <taxon>Oceanipulchritudo</taxon>
    </lineage>
</organism>
<dbReference type="Gene3D" id="1.10.1130.10">
    <property type="entry name" value="Flavocytochrome C3, Chain A"/>
    <property type="match status" value="2"/>
</dbReference>
<dbReference type="SMART" id="SM00028">
    <property type="entry name" value="TPR"/>
    <property type="match status" value="3"/>
</dbReference>
<dbReference type="GO" id="GO:0042597">
    <property type="term" value="C:periplasmic space"/>
    <property type="evidence" value="ECO:0007669"/>
    <property type="project" value="InterPro"/>
</dbReference>
<reference evidence="5 6" key="1">
    <citation type="submission" date="2020-02" db="EMBL/GenBank/DDBJ databases">
        <title>Albibacoteraceae fam. nov., the first described family within the subdivision 4 Verrucomicrobia.</title>
        <authorList>
            <person name="Xi F."/>
        </authorList>
    </citation>
    <scope>NUCLEOTIDE SEQUENCE [LARGE SCALE GENOMIC DNA]</scope>
    <source>
        <strain evidence="5 6">CK1056</strain>
    </source>
</reference>
<dbReference type="InterPro" id="IPR011989">
    <property type="entry name" value="ARM-like"/>
</dbReference>
<sequence length="713" mass="79855">MSNVRLSKPLLIAIALLVLSTVGILFYYSPDSSVSEAPEVEAILTQFDSPGKLHADPANCIECHREITEAWETSHHALANAPLSDVDRDRLLNVSDELVQARGINWKSQKSLPIMEEPGLPEYPVIGSIGLTPLIQYLHLAPDGRLQAHDVAWDVEKKEWFSVFELDDKDEETPRMSGEWGHWTGQGMNWDANCAYCHMTEYHKKYDVDENIYKRKWSHMGITCAQCHPNMDVHMDQIHNGNNAFVETLSPEQIMETCATCHARREELTKEGFRPGDEFEDHYELTLASVPGIYHPDGQVIGENYVYGSLMMSKMGHAGVTCMDCHDPHTNGHILPFENNALCMRCHGSGLNDAPKINPTAHSRHKTDSTGNQCVECHMPVTYFMGRDGRRDHSFSNPDPQLTIEMGVPNACTQCHNTQSNEWAKRYTDEWYGPEMNADRRTKAALMRDLFAGTTGADARLRAAIDTEKNRFWKSTFISMLQYTPPDQENFQVLVGAVSDPDPMVRSTAVRTVGLDSLGPETGQSLMTDPSRSVRISAAISNGGMRTATQDHEAELKEYLEHTADSPMGALRLSGYWQSRGNIDKAAMFARRSTEFEPLNPEVWRVSAVALHGMGKSAEAVESLEKGRTIAPENPDILFNLGLIHYELGDPNKALSHLNAAVEADPQFESAWYNMILLYWQLEERETAMAKLQGALEAIPQGQRLRQLAGSLR</sequence>
<proteinExistence type="predicted"/>
<dbReference type="InterPro" id="IPR003321">
    <property type="entry name" value="Cyt_c552"/>
</dbReference>
<dbReference type="SUPFAM" id="SSF48695">
    <property type="entry name" value="Multiheme cytochromes"/>
    <property type="match status" value="1"/>
</dbReference>
<dbReference type="EMBL" id="JAAGNX010000003">
    <property type="protein sequence ID" value="NDV63075.1"/>
    <property type="molecule type" value="Genomic_DNA"/>
</dbReference>
<evidence type="ECO:0000256" key="3">
    <source>
        <dbReference type="SAM" id="Phobius"/>
    </source>
</evidence>
<evidence type="ECO:0000256" key="1">
    <source>
        <dbReference type="ARBA" id="ARBA00022729"/>
    </source>
</evidence>
<dbReference type="GO" id="GO:0042279">
    <property type="term" value="F:nitrite reductase (cytochrome, ammonia-forming) activity"/>
    <property type="evidence" value="ECO:0007669"/>
    <property type="project" value="InterPro"/>
</dbReference>
<dbReference type="Gene3D" id="1.25.10.10">
    <property type="entry name" value="Leucine-rich Repeat Variant"/>
    <property type="match status" value="1"/>
</dbReference>
<evidence type="ECO:0000256" key="2">
    <source>
        <dbReference type="PROSITE-ProRule" id="PRU00339"/>
    </source>
</evidence>
<feature type="domain" description="Doubled CXXCH motif" evidence="4">
    <location>
        <begin position="321"/>
        <end position="349"/>
    </location>
</feature>
<feature type="repeat" description="TPR" evidence="2">
    <location>
        <begin position="635"/>
        <end position="668"/>
    </location>
</feature>
<dbReference type="Proteomes" id="UP000478417">
    <property type="component" value="Unassembled WGS sequence"/>
</dbReference>
<keyword evidence="3" id="KW-0472">Membrane</keyword>
<accession>A0A6B2M5J4</accession>
<dbReference type="PROSITE" id="PS50005">
    <property type="entry name" value="TPR"/>
    <property type="match status" value="1"/>
</dbReference>
<keyword evidence="3" id="KW-1133">Transmembrane helix</keyword>
<dbReference type="Pfam" id="PF14559">
    <property type="entry name" value="TPR_19"/>
    <property type="match status" value="1"/>
</dbReference>
<dbReference type="PROSITE" id="PS50293">
    <property type="entry name" value="TPR_REGION"/>
    <property type="match status" value="1"/>
</dbReference>
<feature type="transmembrane region" description="Helical" evidence="3">
    <location>
        <begin position="9"/>
        <end position="28"/>
    </location>
</feature>
<dbReference type="AlphaFoldDB" id="A0A6B2M5J4"/>
<dbReference type="CDD" id="cd08168">
    <property type="entry name" value="Cytochrom_C3"/>
    <property type="match status" value="1"/>
</dbReference>
<gene>
    <name evidence="5" type="ORF">G0Q06_11475</name>
</gene>
<name>A0A6B2M5J4_9BACT</name>
<keyword evidence="2" id="KW-0802">TPR repeat</keyword>
<dbReference type="InterPro" id="IPR010177">
    <property type="entry name" value="Paired_CXXCH_1"/>
</dbReference>
<dbReference type="InterPro" id="IPR051829">
    <property type="entry name" value="Multiheme_Cytochr_ET"/>
</dbReference>
<keyword evidence="1" id="KW-0732">Signal</keyword>
<dbReference type="Pfam" id="PF02335">
    <property type="entry name" value="Cytochrom_C552"/>
    <property type="match status" value="1"/>
</dbReference>
<protein>
    <submittedName>
        <fullName evidence="5">Ammonia-forming cytochrome c nitrite reductase subunit c552</fullName>
    </submittedName>
</protein>
<dbReference type="Pfam" id="PF09699">
    <property type="entry name" value="Paired_CXXCH_1"/>
    <property type="match status" value="1"/>
</dbReference>
<dbReference type="PANTHER" id="PTHR35038:SF8">
    <property type="entry name" value="C-TYPE POLYHEME CYTOCHROME OMCC"/>
    <property type="match status" value="1"/>
</dbReference>